<dbReference type="GO" id="GO:0005886">
    <property type="term" value="C:plasma membrane"/>
    <property type="evidence" value="ECO:0007669"/>
    <property type="project" value="UniProtKB-SubCell"/>
</dbReference>
<feature type="domain" description="Mechanosensitive ion channel MscS C-terminal" evidence="9">
    <location>
        <begin position="189"/>
        <end position="274"/>
    </location>
</feature>
<dbReference type="InterPro" id="IPR008910">
    <property type="entry name" value="MSC_TM_helix"/>
</dbReference>
<dbReference type="InterPro" id="IPR023408">
    <property type="entry name" value="MscS_beta-dom_sf"/>
</dbReference>
<evidence type="ECO:0000313" key="10">
    <source>
        <dbReference type="EMBL" id="OAB78271.1"/>
    </source>
</evidence>
<dbReference type="AlphaFoldDB" id="A0A167H6P3"/>
<dbReference type="Pfam" id="PF00924">
    <property type="entry name" value="MS_channel_2nd"/>
    <property type="match status" value="1"/>
</dbReference>
<evidence type="ECO:0000256" key="3">
    <source>
        <dbReference type="ARBA" id="ARBA00022475"/>
    </source>
</evidence>
<accession>A0A167H6P3</accession>
<keyword evidence="11" id="KW-1185">Reference proteome</keyword>
<dbReference type="InterPro" id="IPR006685">
    <property type="entry name" value="MscS_channel_2nd"/>
</dbReference>
<feature type="domain" description="Mechanosensitive ion channel MscS" evidence="8">
    <location>
        <begin position="117"/>
        <end position="182"/>
    </location>
</feature>
<evidence type="ECO:0000256" key="6">
    <source>
        <dbReference type="ARBA" id="ARBA00023136"/>
    </source>
</evidence>
<dbReference type="RefSeq" id="WP_068592849.1">
    <property type="nucleotide sequence ID" value="NZ_LRXL01000045.1"/>
</dbReference>
<evidence type="ECO:0000313" key="11">
    <source>
        <dbReference type="Proteomes" id="UP000077013"/>
    </source>
</evidence>
<keyword evidence="5 7" id="KW-1133">Transmembrane helix</keyword>
<comment type="subcellular location">
    <subcellularLocation>
        <location evidence="1">Cell membrane</location>
        <topology evidence="1">Multi-pass membrane protein</topology>
    </subcellularLocation>
</comment>
<dbReference type="SUPFAM" id="SSF82689">
    <property type="entry name" value="Mechanosensitive channel protein MscS (YggB), C-terminal domain"/>
    <property type="match status" value="1"/>
</dbReference>
<dbReference type="STRING" id="1763537.ULVI_11210"/>
<dbReference type="EMBL" id="LRXL01000045">
    <property type="protein sequence ID" value="OAB78271.1"/>
    <property type="molecule type" value="Genomic_DNA"/>
</dbReference>
<proteinExistence type="inferred from homology"/>
<dbReference type="PANTHER" id="PTHR30221">
    <property type="entry name" value="SMALL-CONDUCTANCE MECHANOSENSITIVE CHANNEL"/>
    <property type="match status" value="1"/>
</dbReference>
<keyword evidence="6 7" id="KW-0472">Membrane</keyword>
<evidence type="ECO:0000256" key="7">
    <source>
        <dbReference type="SAM" id="Phobius"/>
    </source>
</evidence>
<dbReference type="InterPro" id="IPR045275">
    <property type="entry name" value="MscS_archaea/bacteria_type"/>
</dbReference>
<dbReference type="InterPro" id="IPR010920">
    <property type="entry name" value="LSM_dom_sf"/>
</dbReference>
<keyword evidence="3" id="KW-1003">Cell membrane</keyword>
<dbReference type="SUPFAM" id="SSF82861">
    <property type="entry name" value="Mechanosensitive channel protein MscS (YggB), transmembrane region"/>
    <property type="match status" value="1"/>
</dbReference>
<dbReference type="Gene3D" id="3.30.70.100">
    <property type="match status" value="1"/>
</dbReference>
<evidence type="ECO:0000256" key="4">
    <source>
        <dbReference type="ARBA" id="ARBA00022692"/>
    </source>
</evidence>
<evidence type="ECO:0000256" key="2">
    <source>
        <dbReference type="ARBA" id="ARBA00008017"/>
    </source>
</evidence>
<dbReference type="SUPFAM" id="SSF50182">
    <property type="entry name" value="Sm-like ribonucleoproteins"/>
    <property type="match status" value="1"/>
</dbReference>
<dbReference type="Gene3D" id="2.30.30.60">
    <property type="match status" value="1"/>
</dbReference>
<organism evidence="10 11">
    <name type="scientific">Cochleicola gelatinilyticus</name>
    <dbReference type="NCBI Taxonomy" id="1763537"/>
    <lineage>
        <taxon>Bacteria</taxon>
        <taxon>Pseudomonadati</taxon>
        <taxon>Bacteroidota</taxon>
        <taxon>Flavobacteriia</taxon>
        <taxon>Flavobacteriales</taxon>
        <taxon>Flavobacteriaceae</taxon>
        <taxon>Cochleicola</taxon>
    </lineage>
</organism>
<dbReference type="GO" id="GO:0008381">
    <property type="term" value="F:mechanosensitive monoatomic ion channel activity"/>
    <property type="evidence" value="ECO:0007669"/>
    <property type="project" value="InterPro"/>
</dbReference>
<dbReference type="OrthoDB" id="1522493at2"/>
<reference evidence="10 11" key="1">
    <citation type="submission" date="2016-02" db="EMBL/GenBank/DDBJ databases">
        <title>Ulvibacter sp. LPB0005, isolated from Thais luteostoma.</title>
        <authorList>
            <person name="Shin S.-K."/>
            <person name="Yi H."/>
        </authorList>
    </citation>
    <scope>NUCLEOTIDE SEQUENCE [LARGE SCALE GENOMIC DNA]</scope>
    <source>
        <strain evidence="10 11">LPB0005</strain>
    </source>
</reference>
<evidence type="ECO:0000256" key="1">
    <source>
        <dbReference type="ARBA" id="ARBA00004651"/>
    </source>
</evidence>
<dbReference type="InterPro" id="IPR011066">
    <property type="entry name" value="MscS_channel_C_sf"/>
</dbReference>
<protein>
    <submittedName>
        <fullName evidence="10">Mechanosensitive ion channel protein MscS</fullName>
    </submittedName>
</protein>
<name>A0A167H6P3_9FLAO</name>
<gene>
    <name evidence="10" type="ORF">ULVI_11210</name>
</gene>
<sequence>MEDKFSINDAIASLWDKLDGWLDAIILKLPNFIVAILVMIIFYFLAKLLRRLVRRVLLNKVSQVSVQQMVGQIVFAITLLVGFFIALGVMELDKVLTSVLAGAGVVGLAIGLALQGTLSNTFSGLLLSFLPKIRIGDFVETGDNSGYVTEISLRNIVLRRTDNEYVIIPNSDVVDSPFINYSWTERSRVDVSCGVGYEDDLQKVEDIVTRIIKENFEQRQGEGVEFFFTEFGDSSINFVTRFWIDSKKPKPKLEAKHKAIKLIKQHFDTDGINIPFPIRTLDFGKNKLTMISEQTNEE</sequence>
<dbReference type="Pfam" id="PF05552">
    <property type="entry name" value="MS_channel_1st_1"/>
    <property type="match status" value="1"/>
</dbReference>
<dbReference type="Gene3D" id="1.10.287.1260">
    <property type="match status" value="1"/>
</dbReference>
<evidence type="ECO:0000259" key="9">
    <source>
        <dbReference type="Pfam" id="PF21082"/>
    </source>
</evidence>
<dbReference type="Proteomes" id="UP000077013">
    <property type="component" value="Unassembled WGS sequence"/>
</dbReference>
<feature type="transmembrane region" description="Helical" evidence="7">
    <location>
        <begin position="25"/>
        <end position="49"/>
    </location>
</feature>
<dbReference type="PANTHER" id="PTHR30221:SF1">
    <property type="entry name" value="SMALL-CONDUCTANCE MECHANOSENSITIVE CHANNEL"/>
    <property type="match status" value="1"/>
</dbReference>
<comment type="similarity">
    <text evidence="2">Belongs to the MscS (TC 1.A.23) family.</text>
</comment>
<feature type="transmembrane region" description="Helical" evidence="7">
    <location>
        <begin position="95"/>
        <end position="114"/>
    </location>
</feature>
<comment type="caution">
    <text evidence="10">The sequence shown here is derived from an EMBL/GenBank/DDBJ whole genome shotgun (WGS) entry which is preliminary data.</text>
</comment>
<keyword evidence="4 7" id="KW-0812">Transmembrane</keyword>
<dbReference type="InterPro" id="IPR011014">
    <property type="entry name" value="MscS_channel_TM-2"/>
</dbReference>
<evidence type="ECO:0000256" key="5">
    <source>
        <dbReference type="ARBA" id="ARBA00022989"/>
    </source>
</evidence>
<dbReference type="Pfam" id="PF21082">
    <property type="entry name" value="MS_channel_3rd"/>
    <property type="match status" value="1"/>
</dbReference>
<dbReference type="InterPro" id="IPR049278">
    <property type="entry name" value="MS_channel_C"/>
</dbReference>
<evidence type="ECO:0000259" key="8">
    <source>
        <dbReference type="Pfam" id="PF00924"/>
    </source>
</evidence>
<feature type="transmembrane region" description="Helical" evidence="7">
    <location>
        <begin position="70"/>
        <end position="89"/>
    </location>
</feature>